<dbReference type="OrthoDB" id="9134227at2"/>
<accession>A0A432XYX0</accession>
<evidence type="ECO:0000313" key="3">
    <source>
        <dbReference type="Proteomes" id="UP000287198"/>
    </source>
</evidence>
<dbReference type="InterPro" id="IPR047721">
    <property type="entry name" value="DrmB"/>
</dbReference>
<dbReference type="EMBL" id="PIPW01000001">
    <property type="protein sequence ID" value="RUO53932.1"/>
    <property type="molecule type" value="Genomic_DNA"/>
</dbReference>
<feature type="domain" description="MrfA-like Zn-binding" evidence="1">
    <location>
        <begin position="478"/>
        <end position="575"/>
    </location>
</feature>
<comment type="caution">
    <text evidence="2">The sequence shown here is derived from an EMBL/GenBank/DDBJ whole genome shotgun (WGS) entry which is preliminary data.</text>
</comment>
<gene>
    <name evidence="2" type="ORF">CWI69_00380</name>
</gene>
<sequence>MKQNDLYYTPVRFSHLLGYSGVGSIVRLANYRTAVICDTRFWESAGDSSRTISYVKRISSQLAEGRELKAPPVSKIDNGRVYGSTIPAVVFPKTCFCRKCGALHLDPWAKQNLDANVEKLSCQQSSCGGELQQVTWCAIGDNGYLSEVDWHSLCHPKPSSCRRTIEGDISYLKLQEVNGQESVVCTECLKAKKLPRARLGSVNQVQPWLSPIKHKPIHKSMDGKNEQYYVTEINNPATYSPLTTRGIVIPPESRRLEETSLVSQLRNRSAFLSDIEASNPKRRESRIRQEARNIGCSPHELNTAIQQVRDSEYEESAVWESEKDPQEEEFLAFITMIENLQEDEDFVPEHETGMFRELIDAAFPQYKHVSKLIENLVIVKRLREILIFKGFKRGGGDEPLIVPPDIEQKSSWLPATELFGEGIFFSINNDLLSEWERQASVKSYVDNLSRAYEASSIELPSLSGAGVTPRFVLLHTIAHLFIRELESSAGYPAASIRERIYCSQALNMAGVLIYTTSADVAGTLGGLMEQGRAKRFLANFVAMLKRAEWCSLDPVCSEASGQGIESLNMAACHACSLVPETSCDFLNILLDRKLISGSKEHDISSLEDFALKMALRESTP</sequence>
<name>A0A432XYX0_9GAMM</name>
<dbReference type="AlphaFoldDB" id="A0A432XYX0"/>
<dbReference type="NCBIfam" id="NF038324">
    <property type="entry name" value="DrmB_fam"/>
    <property type="match status" value="1"/>
</dbReference>
<keyword evidence="3" id="KW-1185">Reference proteome</keyword>
<dbReference type="InterPro" id="IPR018973">
    <property type="entry name" value="MZB"/>
</dbReference>
<dbReference type="RefSeq" id="WP_126760894.1">
    <property type="nucleotide sequence ID" value="NZ_JBHLTZ010000004.1"/>
</dbReference>
<protein>
    <recommendedName>
        <fullName evidence="1">MrfA-like Zn-binding domain-containing protein</fullName>
    </recommendedName>
</protein>
<proteinExistence type="predicted"/>
<reference evidence="3" key="1">
    <citation type="journal article" date="2018" name="Front. Microbiol.">
        <title>Genome-Based Analysis Reveals the Taxonomy and Diversity of the Family Idiomarinaceae.</title>
        <authorList>
            <person name="Liu Y."/>
            <person name="Lai Q."/>
            <person name="Shao Z."/>
        </authorList>
    </citation>
    <scope>NUCLEOTIDE SEQUENCE [LARGE SCALE GENOMIC DNA]</scope>
    <source>
        <strain evidence="3">BH195</strain>
    </source>
</reference>
<evidence type="ECO:0000313" key="2">
    <source>
        <dbReference type="EMBL" id="RUO53932.1"/>
    </source>
</evidence>
<dbReference type="Proteomes" id="UP000287198">
    <property type="component" value="Unassembled WGS sequence"/>
</dbReference>
<evidence type="ECO:0000259" key="1">
    <source>
        <dbReference type="Pfam" id="PF09369"/>
    </source>
</evidence>
<dbReference type="Pfam" id="PF09369">
    <property type="entry name" value="MZB"/>
    <property type="match status" value="1"/>
</dbReference>
<organism evidence="2 3">
    <name type="scientific">Pseudidiomarina halophila</name>
    <dbReference type="NCBI Taxonomy" id="1449799"/>
    <lineage>
        <taxon>Bacteria</taxon>
        <taxon>Pseudomonadati</taxon>
        <taxon>Pseudomonadota</taxon>
        <taxon>Gammaproteobacteria</taxon>
        <taxon>Alteromonadales</taxon>
        <taxon>Idiomarinaceae</taxon>
        <taxon>Pseudidiomarina</taxon>
    </lineage>
</organism>